<keyword evidence="4" id="KW-0472">Membrane</keyword>
<dbReference type="GO" id="GO:0043565">
    <property type="term" value="F:sequence-specific DNA binding"/>
    <property type="evidence" value="ECO:0007669"/>
    <property type="project" value="InterPro"/>
</dbReference>
<dbReference type="PANTHER" id="PTHR43280:SF29">
    <property type="entry name" value="ARAC-FAMILY TRANSCRIPTIONAL REGULATOR"/>
    <property type="match status" value="1"/>
</dbReference>
<dbReference type="GO" id="GO:0003700">
    <property type="term" value="F:DNA-binding transcription factor activity"/>
    <property type="evidence" value="ECO:0007669"/>
    <property type="project" value="InterPro"/>
</dbReference>
<evidence type="ECO:0000256" key="2">
    <source>
        <dbReference type="ARBA" id="ARBA00023125"/>
    </source>
</evidence>
<feature type="transmembrane region" description="Helical" evidence="4">
    <location>
        <begin position="112"/>
        <end position="129"/>
    </location>
</feature>
<evidence type="ECO:0000256" key="1">
    <source>
        <dbReference type="ARBA" id="ARBA00023015"/>
    </source>
</evidence>
<keyword evidence="2" id="KW-0238">DNA-binding</keyword>
<feature type="transmembrane region" description="Helical" evidence="4">
    <location>
        <begin position="181"/>
        <end position="204"/>
    </location>
</feature>
<evidence type="ECO:0000259" key="5">
    <source>
        <dbReference type="PROSITE" id="PS01124"/>
    </source>
</evidence>
<comment type="caution">
    <text evidence="6">The sequence shown here is derived from an EMBL/GenBank/DDBJ whole genome shotgun (WGS) entry which is preliminary data.</text>
</comment>
<proteinExistence type="predicted"/>
<sequence>MLSIPLPFVVSMMLLVLAGSLMMRRAERMPLAAYFLMMCAATTAIVGLRWLLDWAILRTLQPIFACAIPVLAWYVFARAQHGQRLAWWHVIAPSLIVVSSLTYRWWSPPLDLMLTSMYVVYGVALWYTARYRHAIPENVPLSDVPNAAIATRMGGSMLLFSALIDGALSLDFMFWEGAHATLILTIGHALLLPILALVVIWMSLHTQEPAQSHPSQTTAEPPIETIEDHAPVMATVQEVIQTQQLYLDPDLTLAKLARKAGIPTRIISNAVNQTHHMNVSQWVNRYRIDHARQLLRETDQPITEVYLASGFQTKSNFHRAFSQQVGKTPSDYRKNPEV</sequence>
<feature type="domain" description="HTH araC/xylS-type" evidence="5">
    <location>
        <begin position="237"/>
        <end position="335"/>
    </location>
</feature>
<feature type="transmembrane region" description="Helical" evidence="4">
    <location>
        <begin position="85"/>
        <end position="106"/>
    </location>
</feature>
<organism evidence="6 7">
    <name type="scientific">Marinomonas piezotolerans</name>
    <dbReference type="NCBI Taxonomy" id="2213058"/>
    <lineage>
        <taxon>Bacteria</taxon>
        <taxon>Pseudomonadati</taxon>
        <taxon>Pseudomonadota</taxon>
        <taxon>Gammaproteobacteria</taxon>
        <taxon>Oceanospirillales</taxon>
        <taxon>Oceanospirillaceae</taxon>
        <taxon>Marinomonas</taxon>
    </lineage>
</organism>
<keyword evidence="1" id="KW-0805">Transcription regulation</keyword>
<dbReference type="Pfam" id="PF12833">
    <property type="entry name" value="HTH_18"/>
    <property type="match status" value="1"/>
</dbReference>
<dbReference type="PANTHER" id="PTHR43280">
    <property type="entry name" value="ARAC-FAMILY TRANSCRIPTIONAL REGULATOR"/>
    <property type="match status" value="1"/>
</dbReference>
<keyword evidence="4" id="KW-0812">Transmembrane</keyword>
<gene>
    <name evidence="6" type="ORF">DN730_05885</name>
</gene>
<dbReference type="RefSeq" id="WP_115467175.1">
    <property type="nucleotide sequence ID" value="NZ_QKRA01000002.1"/>
</dbReference>
<keyword evidence="7" id="KW-1185">Reference proteome</keyword>
<evidence type="ECO:0000256" key="4">
    <source>
        <dbReference type="SAM" id="Phobius"/>
    </source>
</evidence>
<dbReference type="SMART" id="SM00342">
    <property type="entry name" value="HTH_ARAC"/>
    <property type="match status" value="1"/>
</dbReference>
<feature type="transmembrane region" description="Helical" evidence="4">
    <location>
        <begin position="157"/>
        <end position="175"/>
    </location>
</feature>
<dbReference type="OrthoDB" id="345413at2"/>
<feature type="transmembrane region" description="Helical" evidence="4">
    <location>
        <begin position="31"/>
        <end position="52"/>
    </location>
</feature>
<dbReference type="EMBL" id="QKRA01000002">
    <property type="protein sequence ID" value="RDL45141.1"/>
    <property type="molecule type" value="Genomic_DNA"/>
</dbReference>
<name>A0A370UBM7_9GAMM</name>
<dbReference type="Gene3D" id="1.10.10.60">
    <property type="entry name" value="Homeodomain-like"/>
    <property type="match status" value="1"/>
</dbReference>
<protein>
    <submittedName>
        <fullName evidence="6">AraC family transcriptional regulator</fullName>
    </submittedName>
</protein>
<evidence type="ECO:0000313" key="6">
    <source>
        <dbReference type="EMBL" id="RDL45141.1"/>
    </source>
</evidence>
<keyword evidence="3" id="KW-0804">Transcription</keyword>
<dbReference type="SUPFAM" id="SSF46689">
    <property type="entry name" value="Homeodomain-like"/>
    <property type="match status" value="1"/>
</dbReference>
<dbReference type="AlphaFoldDB" id="A0A370UBM7"/>
<dbReference type="InterPro" id="IPR018060">
    <property type="entry name" value="HTH_AraC"/>
</dbReference>
<reference evidence="6 7" key="1">
    <citation type="submission" date="2018-06" db="EMBL/GenBank/DDBJ databases">
        <title>Marinomonas sp. YLB-05 draft genome sequence.</title>
        <authorList>
            <person name="Yu L."/>
            <person name="Tang X."/>
        </authorList>
    </citation>
    <scope>NUCLEOTIDE SEQUENCE [LARGE SCALE GENOMIC DNA]</scope>
    <source>
        <strain evidence="6 7">YLB-05</strain>
    </source>
</reference>
<dbReference type="PROSITE" id="PS01124">
    <property type="entry name" value="HTH_ARAC_FAMILY_2"/>
    <property type="match status" value="1"/>
</dbReference>
<evidence type="ECO:0000256" key="3">
    <source>
        <dbReference type="ARBA" id="ARBA00023163"/>
    </source>
</evidence>
<dbReference type="InterPro" id="IPR009057">
    <property type="entry name" value="Homeodomain-like_sf"/>
</dbReference>
<feature type="transmembrane region" description="Helical" evidence="4">
    <location>
        <begin position="58"/>
        <end position="76"/>
    </location>
</feature>
<feature type="transmembrane region" description="Helical" evidence="4">
    <location>
        <begin position="6"/>
        <end position="24"/>
    </location>
</feature>
<dbReference type="Proteomes" id="UP000254326">
    <property type="component" value="Unassembled WGS sequence"/>
</dbReference>
<accession>A0A370UBM7</accession>
<evidence type="ECO:0000313" key="7">
    <source>
        <dbReference type="Proteomes" id="UP000254326"/>
    </source>
</evidence>
<keyword evidence="4" id="KW-1133">Transmembrane helix</keyword>